<dbReference type="AlphaFoldDB" id="A0A397ILX6"/>
<evidence type="ECO:0000313" key="8">
    <source>
        <dbReference type="Proteomes" id="UP000266861"/>
    </source>
</evidence>
<dbReference type="GO" id="GO:0006355">
    <property type="term" value="P:regulation of DNA-templated transcription"/>
    <property type="evidence" value="ECO:0007669"/>
    <property type="project" value="InterPro"/>
</dbReference>
<dbReference type="InterPro" id="IPR013088">
    <property type="entry name" value="Znf_NHR/GATA"/>
</dbReference>
<dbReference type="CDD" id="cd00202">
    <property type="entry name" value="ZnF_GATA"/>
    <property type="match status" value="1"/>
</dbReference>
<dbReference type="EMBL" id="PQFF01000210">
    <property type="protein sequence ID" value="RHZ74184.1"/>
    <property type="molecule type" value="Genomic_DNA"/>
</dbReference>
<name>A0A397ILX6_9GLOM</name>
<dbReference type="PROSITE" id="PS50114">
    <property type="entry name" value="GATA_ZN_FINGER_2"/>
    <property type="match status" value="1"/>
</dbReference>
<dbReference type="SUPFAM" id="SSF57716">
    <property type="entry name" value="Glucocorticoid receptor-like (DNA-binding domain)"/>
    <property type="match status" value="1"/>
</dbReference>
<evidence type="ECO:0000256" key="2">
    <source>
        <dbReference type="ARBA" id="ARBA00022771"/>
    </source>
</evidence>
<keyword evidence="3" id="KW-0862">Zinc</keyword>
<sequence length="487" mass="54596">MDLNSMCSLPPLDSSRKGFVRSLPSPPIMEPSNDKKSQLLPPLNSIVGSLPEIQNNSPLPPPIIIPKPLNSANNNHTTPITPNQTQQYFDTHRSSRFSLINKLEDTSSHQYHQNQHQHHLHQHQHQGYPNYHHEQLSNNSPRLIYNESNKPQEPSLLTQPMVKGQNLNSFASSQHSQLHQSSQLNQSTSSSCSSSLWSRPTNSPGFPCMDQSQLQQQQQQQFKQHSPRKPSTPKPPIYHYENTAPPPPPPTSQAMKFVNATTNFPAPTPPDYPQFGNINSNSFSTNEQAIAKLLKVVDHCNQISQFSTQYRDSRMNNQSSWTPVSESHITNMINRTYDILNILIGLKAELNSRTAAENAPVDVGEIVLARKPRSTNGMSQQRTKYRKRSKRAAPPGRCHSCNISETPEWRRGPDGARTLCNACGLHFAKITRKRALSAMQHQFQQAAPHSASTNITNYNNTTINTIHTRLVTMPTSTSATTNQDPSK</sequence>
<evidence type="ECO:0000256" key="1">
    <source>
        <dbReference type="ARBA" id="ARBA00022723"/>
    </source>
</evidence>
<evidence type="ECO:0000256" key="4">
    <source>
        <dbReference type="PROSITE-ProRule" id="PRU00094"/>
    </source>
</evidence>
<dbReference type="PROSITE" id="PS00344">
    <property type="entry name" value="GATA_ZN_FINGER_1"/>
    <property type="match status" value="1"/>
</dbReference>
<feature type="domain" description="GATA-type" evidence="6">
    <location>
        <begin position="397"/>
        <end position="446"/>
    </location>
</feature>
<feature type="compositionally biased region" description="Basic residues" evidence="5">
    <location>
        <begin position="115"/>
        <end position="124"/>
    </location>
</feature>
<proteinExistence type="predicted"/>
<feature type="region of interest" description="Disordered" evidence="5">
    <location>
        <begin position="171"/>
        <end position="254"/>
    </location>
</feature>
<gene>
    <name evidence="7" type="ORF">Glove_227g86</name>
</gene>
<dbReference type="STRING" id="1348612.A0A397ILX6"/>
<dbReference type="Gene3D" id="3.30.50.10">
    <property type="entry name" value="Erythroid Transcription Factor GATA-1, subunit A"/>
    <property type="match status" value="1"/>
</dbReference>
<feature type="region of interest" description="Disordered" evidence="5">
    <location>
        <begin position="374"/>
        <end position="398"/>
    </location>
</feature>
<protein>
    <recommendedName>
        <fullName evidence="6">GATA-type domain-containing protein</fullName>
    </recommendedName>
</protein>
<evidence type="ECO:0000256" key="5">
    <source>
        <dbReference type="SAM" id="MobiDB-lite"/>
    </source>
</evidence>
<feature type="compositionally biased region" description="Low complexity" evidence="5">
    <location>
        <begin position="211"/>
        <end position="224"/>
    </location>
</feature>
<dbReference type="Pfam" id="PF00320">
    <property type="entry name" value="GATA"/>
    <property type="match status" value="1"/>
</dbReference>
<feature type="region of interest" description="Disordered" evidence="5">
    <location>
        <begin position="108"/>
        <end position="136"/>
    </location>
</feature>
<dbReference type="SMART" id="SM00401">
    <property type="entry name" value="ZnF_GATA"/>
    <property type="match status" value="1"/>
</dbReference>
<feature type="region of interest" description="Disordered" evidence="5">
    <location>
        <begin position="1"/>
        <end position="39"/>
    </location>
</feature>
<dbReference type="InterPro" id="IPR051140">
    <property type="entry name" value="GATA_TF"/>
</dbReference>
<comment type="caution">
    <text evidence="7">The sequence shown here is derived from an EMBL/GenBank/DDBJ whole genome shotgun (WGS) entry which is preliminary data.</text>
</comment>
<feature type="compositionally biased region" description="Low complexity" evidence="5">
    <location>
        <begin position="171"/>
        <end position="198"/>
    </location>
</feature>
<reference evidence="7 8" key="1">
    <citation type="submission" date="2018-08" db="EMBL/GenBank/DDBJ databases">
        <title>Genome and evolution of the arbuscular mycorrhizal fungus Diversispora epigaea (formerly Glomus versiforme) and its bacterial endosymbionts.</title>
        <authorList>
            <person name="Sun X."/>
            <person name="Fei Z."/>
            <person name="Harrison M."/>
        </authorList>
    </citation>
    <scope>NUCLEOTIDE SEQUENCE [LARGE SCALE GENOMIC DNA]</scope>
    <source>
        <strain evidence="7 8">IT104</strain>
    </source>
</reference>
<dbReference type="GO" id="GO:0008270">
    <property type="term" value="F:zinc ion binding"/>
    <property type="evidence" value="ECO:0007669"/>
    <property type="project" value="UniProtKB-KW"/>
</dbReference>
<organism evidence="7 8">
    <name type="scientific">Diversispora epigaea</name>
    <dbReference type="NCBI Taxonomy" id="1348612"/>
    <lineage>
        <taxon>Eukaryota</taxon>
        <taxon>Fungi</taxon>
        <taxon>Fungi incertae sedis</taxon>
        <taxon>Mucoromycota</taxon>
        <taxon>Glomeromycotina</taxon>
        <taxon>Glomeromycetes</taxon>
        <taxon>Diversisporales</taxon>
        <taxon>Diversisporaceae</taxon>
        <taxon>Diversispora</taxon>
    </lineage>
</organism>
<dbReference type="Proteomes" id="UP000266861">
    <property type="component" value="Unassembled WGS sequence"/>
</dbReference>
<dbReference type="InterPro" id="IPR000679">
    <property type="entry name" value="Znf_GATA"/>
</dbReference>
<keyword evidence="8" id="KW-1185">Reference proteome</keyword>
<keyword evidence="2 4" id="KW-0863">Zinc-finger</keyword>
<evidence type="ECO:0000259" key="6">
    <source>
        <dbReference type="PROSITE" id="PS50114"/>
    </source>
</evidence>
<accession>A0A397ILX6</accession>
<dbReference type="OrthoDB" id="2162994at2759"/>
<dbReference type="PANTHER" id="PTHR45658">
    <property type="entry name" value="GATA TRANSCRIPTION FACTOR"/>
    <property type="match status" value="1"/>
</dbReference>
<evidence type="ECO:0000313" key="7">
    <source>
        <dbReference type="EMBL" id="RHZ74184.1"/>
    </source>
</evidence>
<keyword evidence="1" id="KW-0479">Metal-binding</keyword>
<evidence type="ECO:0000256" key="3">
    <source>
        <dbReference type="ARBA" id="ARBA00022833"/>
    </source>
</evidence>
<dbReference type="GO" id="GO:0043565">
    <property type="term" value="F:sequence-specific DNA binding"/>
    <property type="evidence" value="ECO:0007669"/>
    <property type="project" value="InterPro"/>
</dbReference>